<organism evidence="2 3">
    <name type="scientific">Pelagihabitans pacificus</name>
    <dbReference type="NCBI Taxonomy" id="2696054"/>
    <lineage>
        <taxon>Bacteria</taxon>
        <taxon>Pseudomonadati</taxon>
        <taxon>Bacteroidota</taxon>
        <taxon>Flavobacteriia</taxon>
        <taxon>Flavobacteriales</taxon>
        <taxon>Flavobacteriaceae</taxon>
        <taxon>Pelagihabitans</taxon>
    </lineage>
</organism>
<keyword evidence="1" id="KW-1133">Transmembrane helix</keyword>
<evidence type="ECO:0000313" key="3">
    <source>
        <dbReference type="Proteomes" id="UP000707206"/>
    </source>
</evidence>
<protein>
    <submittedName>
        <fullName evidence="2">Uncharacterized protein</fullName>
    </submittedName>
</protein>
<feature type="transmembrane region" description="Helical" evidence="1">
    <location>
        <begin position="53"/>
        <end position="73"/>
    </location>
</feature>
<dbReference type="RefSeq" id="WP_152573414.1">
    <property type="nucleotide sequence ID" value="NZ_VIKU02000001.1"/>
</dbReference>
<dbReference type="EMBL" id="VIKU02000001">
    <property type="protein sequence ID" value="NHF58956.1"/>
    <property type="molecule type" value="Genomic_DNA"/>
</dbReference>
<feature type="transmembrane region" description="Helical" evidence="1">
    <location>
        <begin position="20"/>
        <end position="41"/>
    </location>
</feature>
<keyword evidence="3" id="KW-1185">Reference proteome</keyword>
<evidence type="ECO:0000256" key="1">
    <source>
        <dbReference type="SAM" id="Phobius"/>
    </source>
</evidence>
<evidence type="ECO:0000313" key="2">
    <source>
        <dbReference type="EMBL" id="NHF58956.1"/>
    </source>
</evidence>
<dbReference type="Proteomes" id="UP000707206">
    <property type="component" value="Unassembled WGS sequence"/>
</dbReference>
<keyword evidence="1" id="KW-0812">Transmembrane</keyword>
<name>A0A967ARB8_9FLAO</name>
<gene>
    <name evidence="2" type="ORF">FK220_006370</name>
</gene>
<keyword evidence="1" id="KW-0472">Membrane</keyword>
<accession>A0A967ARB8</accession>
<dbReference type="AlphaFoldDB" id="A0A967ARB8"/>
<comment type="caution">
    <text evidence="2">The sequence shown here is derived from an EMBL/GenBank/DDBJ whole genome shotgun (WGS) entry which is preliminary data.</text>
</comment>
<reference evidence="2" key="1">
    <citation type="submission" date="2019-07" db="EMBL/GenBank/DDBJ databases">
        <authorList>
            <person name="De-Chao Zhang Q."/>
        </authorList>
    </citation>
    <scope>NUCLEOTIDE SEQUENCE</scope>
    <source>
        <strain evidence="2">TP-CH-4</strain>
    </source>
</reference>
<reference evidence="2" key="2">
    <citation type="submission" date="2020-03" db="EMBL/GenBank/DDBJ databases">
        <title>Flavobacteriaceae bacterium strain TP-CH-4, a member of the family Flavobacteriaceae isolated from a deep-sea seamount.</title>
        <authorList>
            <person name="Zhang D.-C."/>
        </authorList>
    </citation>
    <scope>NUCLEOTIDE SEQUENCE</scope>
    <source>
        <strain evidence="2">TP-CH-4</strain>
    </source>
</reference>
<sequence length="76" mass="8086">MQPGFPLFLRIPLEIGDLSGLVVLILLIMMGPALVLFMIGLIVRKSNKKAAKVLFILAGVYLLISLGICGGLMGGF</sequence>
<proteinExistence type="predicted"/>